<dbReference type="Proteomes" id="UP000272908">
    <property type="component" value="Unassembled WGS sequence"/>
</dbReference>
<evidence type="ECO:0000256" key="5">
    <source>
        <dbReference type="ARBA" id="ARBA00022989"/>
    </source>
</evidence>
<proteinExistence type="inferred from homology"/>
<keyword evidence="9" id="KW-1185">Reference proteome</keyword>
<evidence type="ECO:0000256" key="4">
    <source>
        <dbReference type="ARBA" id="ARBA00022692"/>
    </source>
</evidence>
<organism evidence="8 9">
    <name type="scientific">Roseinatronobacter ekhonensis</name>
    <dbReference type="NCBI Taxonomy" id="254356"/>
    <lineage>
        <taxon>Bacteria</taxon>
        <taxon>Pseudomonadati</taxon>
        <taxon>Pseudomonadota</taxon>
        <taxon>Alphaproteobacteria</taxon>
        <taxon>Rhodobacterales</taxon>
        <taxon>Paracoccaceae</taxon>
        <taxon>Roseinatronobacter</taxon>
    </lineage>
</organism>
<dbReference type="InterPro" id="IPR003400">
    <property type="entry name" value="ExbD"/>
</dbReference>
<dbReference type="GO" id="GO:0015031">
    <property type="term" value="P:protein transport"/>
    <property type="evidence" value="ECO:0007669"/>
    <property type="project" value="UniProtKB-KW"/>
</dbReference>
<accession>A0A3B0MRG8</accession>
<keyword evidence="5" id="KW-1133">Transmembrane helix</keyword>
<sequence length="128" mass="13396">MFRFGPAARPTRRPALTPMIDVVFLLLVFFMLAARFGQDVGLALAPAGQAAGSYSGPPRLVEFAGSAVWLNGAARDLSALPEALAPLMPAPDALIVLRPRDGATVQDAARLTEALRAAGLSSLVLMEP</sequence>
<evidence type="ECO:0000256" key="6">
    <source>
        <dbReference type="ARBA" id="ARBA00023136"/>
    </source>
</evidence>
<evidence type="ECO:0000256" key="1">
    <source>
        <dbReference type="ARBA" id="ARBA00004162"/>
    </source>
</evidence>
<dbReference type="RefSeq" id="WP_121092866.1">
    <property type="nucleotide sequence ID" value="NZ_UIHC01000002.1"/>
</dbReference>
<keyword evidence="3" id="KW-1003">Cell membrane</keyword>
<evidence type="ECO:0008006" key="10">
    <source>
        <dbReference type="Google" id="ProtNLM"/>
    </source>
</evidence>
<evidence type="ECO:0000313" key="9">
    <source>
        <dbReference type="Proteomes" id="UP000272908"/>
    </source>
</evidence>
<keyword evidence="7" id="KW-0653">Protein transport</keyword>
<gene>
    <name evidence="8" type="ORF">ROE7235_00280</name>
</gene>
<dbReference type="AlphaFoldDB" id="A0A3B0MRG8"/>
<dbReference type="GO" id="GO:0022857">
    <property type="term" value="F:transmembrane transporter activity"/>
    <property type="evidence" value="ECO:0007669"/>
    <property type="project" value="InterPro"/>
</dbReference>
<dbReference type="EMBL" id="UIHC01000002">
    <property type="protein sequence ID" value="SUZ30556.1"/>
    <property type="molecule type" value="Genomic_DNA"/>
</dbReference>
<keyword evidence="7" id="KW-0813">Transport</keyword>
<dbReference type="GO" id="GO:0005886">
    <property type="term" value="C:plasma membrane"/>
    <property type="evidence" value="ECO:0007669"/>
    <property type="project" value="UniProtKB-SubCell"/>
</dbReference>
<keyword evidence="6" id="KW-0472">Membrane</keyword>
<reference evidence="9" key="1">
    <citation type="submission" date="2018-08" db="EMBL/GenBank/DDBJ databases">
        <authorList>
            <person name="Rodrigo-Torres L."/>
            <person name="Arahal R. D."/>
            <person name="Lucena T."/>
        </authorList>
    </citation>
    <scope>NUCLEOTIDE SEQUENCE [LARGE SCALE GENOMIC DNA]</scope>
    <source>
        <strain evidence="9">CECT 7235</strain>
    </source>
</reference>
<name>A0A3B0MRG8_9RHOB</name>
<comment type="similarity">
    <text evidence="2 7">Belongs to the ExbD/TolR family.</text>
</comment>
<evidence type="ECO:0000313" key="8">
    <source>
        <dbReference type="EMBL" id="SUZ30556.1"/>
    </source>
</evidence>
<evidence type="ECO:0000256" key="2">
    <source>
        <dbReference type="ARBA" id="ARBA00005811"/>
    </source>
</evidence>
<comment type="subcellular location">
    <subcellularLocation>
        <location evidence="1">Cell membrane</location>
        <topology evidence="1">Single-pass membrane protein</topology>
    </subcellularLocation>
    <subcellularLocation>
        <location evidence="7">Cell membrane</location>
        <topology evidence="7">Single-pass type II membrane protein</topology>
    </subcellularLocation>
</comment>
<dbReference type="OrthoDB" id="5456447at2"/>
<dbReference type="Pfam" id="PF02472">
    <property type="entry name" value="ExbD"/>
    <property type="match status" value="1"/>
</dbReference>
<keyword evidence="4 7" id="KW-0812">Transmembrane</keyword>
<protein>
    <recommendedName>
        <fullName evidence="10">Biopolymer transport protein ExbD</fullName>
    </recommendedName>
</protein>
<evidence type="ECO:0000256" key="7">
    <source>
        <dbReference type="RuleBase" id="RU003879"/>
    </source>
</evidence>
<evidence type="ECO:0000256" key="3">
    <source>
        <dbReference type="ARBA" id="ARBA00022475"/>
    </source>
</evidence>